<evidence type="ECO:0000256" key="4">
    <source>
        <dbReference type="ARBA" id="ARBA00022679"/>
    </source>
</evidence>
<feature type="transmembrane region" description="Helical" evidence="8">
    <location>
        <begin position="238"/>
        <end position="260"/>
    </location>
</feature>
<accession>A0ABR8V534</accession>
<evidence type="ECO:0000256" key="2">
    <source>
        <dbReference type="ARBA" id="ARBA00006739"/>
    </source>
</evidence>
<name>A0ABR8V534_9CELL</name>
<feature type="transmembrane region" description="Helical" evidence="8">
    <location>
        <begin position="266"/>
        <end position="294"/>
    </location>
</feature>
<dbReference type="Proteomes" id="UP000633601">
    <property type="component" value="Unassembled WGS sequence"/>
</dbReference>
<dbReference type="SUPFAM" id="SSF53448">
    <property type="entry name" value="Nucleotide-diphospho-sugar transferases"/>
    <property type="match status" value="1"/>
</dbReference>
<dbReference type="PANTHER" id="PTHR48090">
    <property type="entry name" value="UNDECAPRENYL-PHOSPHATE 4-DEOXY-4-FORMAMIDO-L-ARABINOSE TRANSFERASE-RELATED"/>
    <property type="match status" value="1"/>
</dbReference>
<feature type="domain" description="Glycosyltransferase 2-like" evidence="9">
    <location>
        <begin position="9"/>
        <end position="132"/>
    </location>
</feature>
<evidence type="ECO:0000256" key="7">
    <source>
        <dbReference type="ARBA" id="ARBA00023136"/>
    </source>
</evidence>
<dbReference type="PANTHER" id="PTHR48090:SF1">
    <property type="entry name" value="PROPHAGE BACTOPRENOL GLUCOSYL TRANSFERASE HOMOLOG"/>
    <property type="match status" value="1"/>
</dbReference>
<dbReference type="Pfam" id="PF00535">
    <property type="entry name" value="Glycos_transf_2"/>
    <property type="match status" value="1"/>
</dbReference>
<gene>
    <name evidence="10" type="ORF">H9640_15170</name>
</gene>
<dbReference type="InterPro" id="IPR029044">
    <property type="entry name" value="Nucleotide-diphossugar_trans"/>
</dbReference>
<dbReference type="EMBL" id="JACSQE010000012">
    <property type="protein sequence ID" value="MBD7999893.1"/>
    <property type="molecule type" value="Genomic_DNA"/>
</dbReference>
<keyword evidence="3" id="KW-0328">Glycosyltransferase</keyword>
<dbReference type="InterPro" id="IPR050256">
    <property type="entry name" value="Glycosyltransferase_2"/>
</dbReference>
<comment type="subcellular location">
    <subcellularLocation>
        <location evidence="1">Membrane</location>
        <topology evidence="1">Multi-pass membrane protein</topology>
    </subcellularLocation>
</comment>
<proteinExistence type="inferred from homology"/>
<keyword evidence="11" id="KW-1185">Reference proteome</keyword>
<dbReference type="InterPro" id="IPR001173">
    <property type="entry name" value="Glyco_trans_2-like"/>
</dbReference>
<evidence type="ECO:0000256" key="5">
    <source>
        <dbReference type="ARBA" id="ARBA00022692"/>
    </source>
</evidence>
<keyword evidence="5 8" id="KW-0812">Transmembrane</keyword>
<protein>
    <submittedName>
        <fullName evidence="10">Glycosyltransferase family 2 protein</fullName>
    </submittedName>
</protein>
<reference evidence="10 11" key="1">
    <citation type="submission" date="2020-08" db="EMBL/GenBank/DDBJ databases">
        <title>A Genomic Blueprint of the Chicken Gut Microbiome.</title>
        <authorList>
            <person name="Gilroy R."/>
            <person name="Ravi A."/>
            <person name="Getino M."/>
            <person name="Pursley I."/>
            <person name="Horton D.L."/>
            <person name="Alikhan N.-F."/>
            <person name="Baker D."/>
            <person name="Gharbi K."/>
            <person name="Hall N."/>
            <person name="Watson M."/>
            <person name="Adriaenssens E.M."/>
            <person name="Foster-Nyarko E."/>
            <person name="Jarju S."/>
            <person name="Secka A."/>
            <person name="Antonio M."/>
            <person name="Oren A."/>
            <person name="Chaudhuri R."/>
            <person name="La Ragione R.M."/>
            <person name="Hildebrand F."/>
            <person name="Pallen M.J."/>
        </authorList>
    </citation>
    <scope>NUCLEOTIDE SEQUENCE [LARGE SCALE GENOMIC DNA]</scope>
    <source>
        <strain evidence="10 11">Sa2CUA8</strain>
    </source>
</reference>
<keyword evidence="6 8" id="KW-1133">Transmembrane helix</keyword>
<keyword evidence="7 8" id="KW-0472">Membrane</keyword>
<sequence>MHERRPTLSLIIPAYDEVEGAQGIVDFYREIRVAHPALDFELVLVDDGSTDGTADAVVARLDGSDTAQVVRLSRNFGSHAAISAGLAHARGDAALTLSADRQEPLEAIGSFIEAWQGGAQIVWGLRSVRASKGGTQDFFATTFSKVFNAVSTVPTYPQEGPSHILVDRAVIDVLTAMPEANRNVLAMAAWSGFTQVRIFFEQLPRPYGKSKWTSAKKVKLVVDSLVEFSSAPVRWIQVAGFGAAALGAVLLVVAAVVALVPGGSNGFGWTISGLVLALGGLQLGAIGVVGEYVWRTGDDARRRPLYVVRGVHSQSAD</sequence>
<evidence type="ECO:0000256" key="8">
    <source>
        <dbReference type="SAM" id="Phobius"/>
    </source>
</evidence>
<evidence type="ECO:0000259" key="9">
    <source>
        <dbReference type="Pfam" id="PF00535"/>
    </source>
</evidence>
<evidence type="ECO:0000256" key="3">
    <source>
        <dbReference type="ARBA" id="ARBA00022676"/>
    </source>
</evidence>
<dbReference type="CDD" id="cd04187">
    <property type="entry name" value="DPM1_like_bac"/>
    <property type="match status" value="1"/>
</dbReference>
<dbReference type="RefSeq" id="WP_191791604.1">
    <property type="nucleotide sequence ID" value="NZ_JACSQE010000012.1"/>
</dbReference>
<evidence type="ECO:0000256" key="1">
    <source>
        <dbReference type="ARBA" id="ARBA00004141"/>
    </source>
</evidence>
<comment type="similarity">
    <text evidence="2">Belongs to the glycosyltransferase 2 family.</text>
</comment>
<evidence type="ECO:0000256" key="6">
    <source>
        <dbReference type="ARBA" id="ARBA00022989"/>
    </source>
</evidence>
<dbReference type="Gene3D" id="3.90.550.10">
    <property type="entry name" value="Spore Coat Polysaccharide Biosynthesis Protein SpsA, Chain A"/>
    <property type="match status" value="1"/>
</dbReference>
<evidence type="ECO:0000313" key="11">
    <source>
        <dbReference type="Proteomes" id="UP000633601"/>
    </source>
</evidence>
<evidence type="ECO:0000313" key="10">
    <source>
        <dbReference type="EMBL" id="MBD7999893.1"/>
    </source>
</evidence>
<comment type="caution">
    <text evidence="10">The sequence shown here is derived from an EMBL/GenBank/DDBJ whole genome shotgun (WGS) entry which is preliminary data.</text>
</comment>
<keyword evidence="4" id="KW-0808">Transferase</keyword>
<organism evidence="10 11">
    <name type="scientific">Oerskovia gallyi</name>
    <dbReference type="NCBI Taxonomy" id="2762226"/>
    <lineage>
        <taxon>Bacteria</taxon>
        <taxon>Bacillati</taxon>
        <taxon>Actinomycetota</taxon>
        <taxon>Actinomycetes</taxon>
        <taxon>Micrococcales</taxon>
        <taxon>Cellulomonadaceae</taxon>
        <taxon>Oerskovia</taxon>
    </lineage>
</organism>